<dbReference type="AlphaFoldDB" id="A0A0F8X1K5"/>
<feature type="non-terminal residue" evidence="1">
    <location>
        <position position="1"/>
    </location>
</feature>
<protein>
    <submittedName>
        <fullName evidence="1">Uncharacterized protein</fullName>
    </submittedName>
</protein>
<accession>A0A0F8X1K5</accession>
<reference evidence="1" key="1">
    <citation type="journal article" date="2015" name="Nature">
        <title>Complex archaea that bridge the gap between prokaryotes and eukaryotes.</title>
        <authorList>
            <person name="Spang A."/>
            <person name="Saw J.H."/>
            <person name="Jorgensen S.L."/>
            <person name="Zaremba-Niedzwiedzka K."/>
            <person name="Martijn J."/>
            <person name="Lind A.E."/>
            <person name="van Eijk R."/>
            <person name="Schleper C."/>
            <person name="Guy L."/>
            <person name="Ettema T.J."/>
        </authorList>
    </citation>
    <scope>NUCLEOTIDE SEQUENCE</scope>
</reference>
<name>A0A0F8X1K5_9ZZZZ</name>
<organism evidence="1">
    <name type="scientific">marine sediment metagenome</name>
    <dbReference type="NCBI Taxonomy" id="412755"/>
    <lineage>
        <taxon>unclassified sequences</taxon>
        <taxon>metagenomes</taxon>
        <taxon>ecological metagenomes</taxon>
    </lineage>
</organism>
<proteinExistence type="predicted"/>
<evidence type="ECO:0000313" key="1">
    <source>
        <dbReference type="EMBL" id="KKK62957.1"/>
    </source>
</evidence>
<dbReference type="EMBL" id="LAZR01061743">
    <property type="protein sequence ID" value="KKK62957.1"/>
    <property type="molecule type" value="Genomic_DNA"/>
</dbReference>
<sequence length="131" mass="13812">DMSVKGGMKVAGDLEAFGDFSVDGTLAFQDAVLTGDGTFTFDPIAGETGPTFKIFGDWSTRASNTIYTARSDGIVMAYRTGAGLVRTFTPSDTLRGNMDGKGTITMPVKSGDSWDVSNGSAVFWLPFGDNT</sequence>
<gene>
    <name evidence="1" type="ORF">LCGC14_2999130</name>
</gene>
<comment type="caution">
    <text evidence="1">The sequence shown here is derived from an EMBL/GenBank/DDBJ whole genome shotgun (WGS) entry which is preliminary data.</text>
</comment>